<sequence>MAQHFLYILVFWGLILFFFTVRLFLSMMLQIEIFQVKLSTAFVSMQTLSPSSASLPTCQDACPTYDELSMQQSLLFSDILKDLKNLRSQLYSAAEYFELSYTNDDHKQTVVDTLKDYAVKALVNTVDHLGSVSYKVNDLLDEKFDDVSGTELRVSCIEQRLRTCQGFIDHEGFSQQSLVMTTPKYHKRYILPDGKSMPGSGRQAVPHHQKVNQPKGERESQQHQAALCATIKDNSPSFRKMFSRSPSLRARSNSPSPKIRSPSPSPQLGKSVFSDKGAGLPIPTSKPNPLLRSGSLSSKPTVLNPSKNVRRHPTKPEKSASMRLHAERDQHDAEQSPSKSKRLLKALLSRRKSRKDEMLDTYLDEY</sequence>
<reference evidence="6" key="1">
    <citation type="submission" date="2015-07" db="EMBL/GenBank/DDBJ databases">
        <title>Transcriptome Assembly of Anthurium amnicola.</title>
        <authorList>
            <person name="Suzuki J."/>
        </authorList>
    </citation>
    <scope>NUCLEOTIDE SEQUENCE</scope>
</reference>
<proteinExistence type="inferred from homology"/>
<feature type="region of interest" description="Disordered" evidence="4">
    <location>
        <begin position="189"/>
        <end position="343"/>
    </location>
</feature>
<feature type="compositionally biased region" description="Low complexity" evidence="4">
    <location>
        <begin position="252"/>
        <end position="262"/>
    </location>
</feature>
<evidence type="ECO:0000256" key="2">
    <source>
        <dbReference type="ARBA" id="ARBA00011513"/>
    </source>
</evidence>
<comment type="similarity">
    <text evidence="1">Belongs to the ABI family.</text>
</comment>
<feature type="compositionally biased region" description="Polar residues" evidence="4">
    <location>
        <begin position="294"/>
        <end position="307"/>
    </location>
</feature>
<dbReference type="AlphaFoldDB" id="A0A1D1YPA5"/>
<comment type="subunit">
    <text evidence="2">Binds SCAR.</text>
</comment>
<dbReference type="PANTHER" id="PTHR10460:SF10">
    <property type="entry name" value="PROTEIN ABIL3"/>
    <property type="match status" value="1"/>
</dbReference>
<keyword evidence="5" id="KW-1133">Transmembrane helix</keyword>
<evidence type="ECO:0000256" key="5">
    <source>
        <dbReference type="SAM" id="Phobius"/>
    </source>
</evidence>
<evidence type="ECO:0000256" key="3">
    <source>
        <dbReference type="ARBA" id="ARBA00025223"/>
    </source>
</evidence>
<organism evidence="6">
    <name type="scientific">Anthurium amnicola</name>
    <dbReference type="NCBI Taxonomy" id="1678845"/>
    <lineage>
        <taxon>Eukaryota</taxon>
        <taxon>Viridiplantae</taxon>
        <taxon>Streptophyta</taxon>
        <taxon>Embryophyta</taxon>
        <taxon>Tracheophyta</taxon>
        <taxon>Spermatophyta</taxon>
        <taxon>Magnoliopsida</taxon>
        <taxon>Liliopsida</taxon>
        <taxon>Araceae</taxon>
        <taxon>Pothoideae</taxon>
        <taxon>Potheae</taxon>
        <taxon>Anthurium</taxon>
    </lineage>
</organism>
<keyword evidence="5" id="KW-0812">Transmembrane</keyword>
<dbReference type="Gene3D" id="6.10.140.1620">
    <property type="match status" value="1"/>
</dbReference>
<feature type="transmembrane region" description="Helical" evidence="5">
    <location>
        <begin position="6"/>
        <end position="25"/>
    </location>
</feature>
<evidence type="ECO:0000256" key="4">
    <source>
        <dbReference type="SAM" id="MobiDB-lite"/>
    </source>
</evidence>
<comment type="function">
    <text evidence="3">Involved in regulation of actin and microtubule organization. Part of a WAVE complex that activates the Arp2/3 complex.</text>
</comment>
<gene>
    <name evidence="6" type="primary">ABIL3_5</name>
    <name evidence="6" type="ORF">g.71028</name>
</gene>
<feature type="compositionally biased region" description="Basic and acidic residues" evidence="4">
    <location>
        <begin position="314"/>
        <end position="334"/>
    </location>
</feature>
<dbReference type="InterPro" id="IPR028457">
    <property type="entry name" value="ABI"/>
</dbReference>
<protein>
    <submittedName>
        <fullName evidence="6">Protein ABIL3</fullName>
    </submittedName>
</protein>
<evidence type="ECO:0000313" key="6">
    <source>
        <dbReference type="EMBL" id="JAT56461.1"/>
    </source>
</evidence>
<accession>A0A1D1YPA5</accession>
<dbReference type="EMBL" id="GDJX01011475">
    <property type="protein sequence ID" value="JAT56461.1"/>
    <property type="molecule type" value="Transcribed_RNA"/>
</dbReference>
<keyword evidence="5" id="KW-0472">Membrane</keyword>
<dbReference type="PANTHER" id="PTHR10460">
    <property type="entry name" value="ABL INTERACTOR FAMILY MEMBER"/>
    <property type="match status" value="1"/>
</dbReference>
<evidence type="ECO:0000256" key="1">
    <source>
        <dbReference type="ARBA" id="ARBA00010020"/>
    </source>
</evidence>
<name>A0A1D1YPA5_9ARAE</name>